<feature type="domain" description="Fibronectin type-III" evidence="5">
    <location>
        <begin position="256"/>
        <end position="347"/>
    </location>
</feature>
<keyword evidence="2" id="KW-0862">Zinc</keyword>
<dbReference type="CDD" id="cd19758">
    <property type="entry name" value="Bbox2_MID"/>
    <property type="match status" value="1"/>
</dbReference>
<dbReference type="InterPro" id="IPR050617">
    <property type="entry name" value="E3_ligase_FN3/SPRY"/>
</dbReference>
<dbReference type="InterPro" id="IPR000315">
    <property type="entry name" value="Znf_B-box"/>
</dbReference>
<dbReference type="PROSITE" id="PS50119">
    <property type="entry name" value="ZF_BBOX"/>
    <property type="match status" value="1"/>
</dbReference>
<dbReference type="SUPFAM" id="SSF49265">
    <property type="entry name" value="Fibronectin type III"/>
    <property type="match status" value="1"/>
</dbReference>
<dbReference type="PROSITE" id="PS50853">
    <property type="entry name" value="FN3"/>
    <property type="match status" value="1"/>
</dbReference>
<dbReference type="Proteomes" id="UP000838412">
    <property type="component" value="Chromosome 1"/>
</dbReference>
<dbReference type="EMBL" id="OV696686">
    <property type="protein sequence ID" value="CAH1228512.1"/>
    <property type="molecule type" value="Genomic_DNA"/>
</dbReference>
<dbReference type="PROSITE" id="PS50188">
    <property type="entry name" value="B302_SPRY"/>
    <property type="match status" value="1"/>
</dbReference>
<dbReference type="InterPro" id="IPR017903">
    <property type="entry name" value="COS_domain"/>
</dbReference>
<evidence type="ECO:0000256" key="2">
    <source>
        <dbReference type="PROSITE-ProRule" id="PRU00024"/>
    </source>
</evidence>
<dbReference type="PRINTS" id="PR01407">
    <property type="entry name" value="BUTYPHLNCDUF"/>
</dbReference>
<evidence type="ECO:0000256" key="1">
    <source>
        <dbReference type="ARBA" id="ARBA00023054"/>
    </source>
</evidence>
<dbReference type="CDD" id="cd19801">
    <property type="entry name" value="Bbox1_MID"/>
    <property type="match status" value="1"/>
</dbReference>
<evidence type="ECO:0000313" key="7">
    <source>
        <dbReference type="EMBL" id="CAH1228512.1"/>
    </source>
</evidence>
<dbReference type="Gene3D" id="3.30.160.60">
    <property type="entry name" value="Classic Zinc Finger"/>
    <property type="match status" value="1"/>
</dbReference>
<feature type="domain" description="B30.2/SPRY" evidence="4">
    <location>
        <begin position="329"/>
        <end position="521"/>
    </location>
</feature>
<gene>
    <name evidence="7" type="primary">MID1</name>
    <name evidence="7" type="ORF">BLAG_LOCUS674</name>
</gene>
<evidence type="ECO:0000313" key="8">
    <source>
        <dbReference type="Proteomes" id="UP000838412"/>
    </source>
</evidence>
<dbReference type="OrthoDB" id="9049620at2759"/>
<dbReference type="PROSITE" id="PS51262">
    <property type="entry name" value="COS"/>
    <property type="match status" value="1"/>
</dbReference>
<dbReference type="Pfam" id="PF00622">
    <property type="entry name" value="SPRY"/>
    <property type="match status" value="1"/>
</dbReference>
<keyword evidence="8" id="KW-1185">Reference proteome</keyword>
<evidence type="ECO:0000259" key="4">
    <source>
        <dbReference type="PROSITE" id="PS50188"/>
    </source>
</evidence>
<evidence type="ECO:0000259" key="3">
    <source>
        <dbReference type="PROSITE" id="PS50119"/>
    </source>
</evidence>
<feature type="domain" description="B box-type" evidence="3">
    <location>
        <begin position="44"/>
        <end position="86"/>
    </location>
</feature>
<dbReference type="InterPro" id="IPR013320">
    <property type="entry name" value="ConA-like_dom_sf"/>
</dbReference>
<dbReference type="AlphaFoldDB" id="A0A8J9YMI7"/>
<keyword evidence="2" id="KW-0479">Metal-binding</keyword>
<proteinExistence type="predicted"/>
<protein>
    <submittedName>
        <fullName evidence="7">MID1 protein</fullName>
    </submittedName>
</protein>
<dbReference type="SUPFAM" id="SSF57845">
    <property type="entry name" value="B-box zinc-binding domain"/>
    <property type="match status" value="1"/>
</dbReference>
<dbReference type="CDD" id="cd00063">
    <property type="entry name" value="FN3"/>
    <property type="match status" value="1"/>
</dbReference>
<accession>A0A8J9YMI7</accession>
<dbReference type="Pfam" id="PF13765">
    <property type="entry name" value="PRY"/>
    <property type="match status" value="1"/>
</dbReference>
<sequence length="531" mass="59400">MEASKTCVTCRASYCAQCLSTMHPTRGPLASHELVEPTTKTEKPRAVTCPDHKNERLNMFCLTDEAPVCSLCKLVGKHKEHDMEDLGQVFEKNFAVLTNNFERLKGKLKSMREGLAQMEKFREGISQRVTQLKSNVKDECKKLIEIIQQREIGMLRGVDKAQETEEDALQAFLERTWNNERKVGALVTYVTEVLKERDAAAFLQTWKTLNTYVQKAFQLPELKDDAVWQQVEHQSLDFSCAAHMLHQLDFGRPHKAPAILLDRCWTTMCAASLQWTADDADVTFDVRYAKSAMDVTEEVWTAVENVRGFSCTVRGLDSDSNYRFVVIAKNGVTTTSSHELELTTKPFVFALDPNTAHKQLRLSENNTCATYVPGSDVLLPDLPFRFVDQKFSVLGDTGVTSGRHYWQVVVDDNWCTVGVAHRWTPRDQHVGSTLQSWALCICNRDDIGVVLHGPTGASFTLGCVFRTIGVLLDHDAGTVTLSDAQTGRLIHVFKDCLFTEPVYPALSVSGCLTVISGVPNPWAQTICTSPV</sequence>
<dbReference type="SMART" id="SM00589">
    <property type="entry name" value="PRY"/>
    <property type="match status" value="1"/>
</dbReference>
<keyword evidence="1" id="KW-0175">Coiled coil</keyword>
<dbReference type="SMART" id="SM00449">
    <property type="entry name" value="SPRY"/>
    <property type="match status" value="1"/>
</dbReference>
<dbReference type="SMART" id="SM00336">
    <property type="entry name" value="BBOX"/>
    <property type="match status" value="2"/>
</dbReference>
<dbReference type="InterPro" id="IPR013783">
    <property type="entry name" value="Ig-like_fold"/>
</dbReference>
<evidence type="ECO:0000259" key="6">
    <source>
        <dbReference type="PROSITE" id="PS51262"/>
    </source>
</evidence>
<dbReference type="Gene3D" id="2.60.40.10">
    <property type="entry name" value="Immunoglobulins"/>
    <property type="match status" value="1"/>
</dbReference>
<dbReference type="Pfam" id="PF00643">
    <property type="entry name" value="zf-B_box"/>
    <property type="match status" value="1"/>
</dbReference>
<organism evidence="7 8">
    <name type="scientific">Branchiostoma lanceolatum</name>
    <name type="common">Common lancelet</name>
    <name type="synonym">Amphioxus lanceolatum</name>
    <dbReference type="NCBI Taxonomy" id="7740"/>
    <lineage>
        <taxon>Eukaryota</taxon>
        <taxon>Metazoa</taxon>
        <taxon>Chordata</taxon>
        <taxon>Cephalochordata</taxon>
        <taxon>Leptocardii</taxon>
        <taxon>Amphioxiformes</taxon>
        <taxon>Branchiostomatidae</taxon>
        <taxon>Branchiostoma</taxon>
    </lineage>
</organism>
<dbReference type="PANTHER" id="PTHR24099:SF16">
    <property type="entry name" value="E3 UBIQUITIN-PROTEIN LIGASE MIDLINE-1-LIKE ISOFORM X1"/>
    <property type="match status" value="1"/>
</dbReference>
<dbReference type="InterPro" id="IPR006574">
    <property type="entry name" value="PRY"/>
</dbReference>
<dbReference type="InterPro" id="IPR003879">
    <property type="entry name" value="Butyrophylin_SPRY"/>
</dbReference>
<dbReference type="InterPro" id="IPR003961">
    <property type="entry name" value="FN3_dom"/>
</dbReference>
<reference evidence="7" key="1">
    <citation type="submission" date="2022-01" db="EMBL/GenBank/DDBJ databases">
        <authorList>
            <person name="Braso-Vives M."/>
        </authorList>
    </citation>
    <scope>NUCLEOTIDE SEQUENCE</scope>
</reference>
<dbReference type="Gene3D" id="2.60.120.920">
    <property type="match status" value="1"/>
</dbReference>
<dbReference type="GO" id="GO:0008270">
    <property type="term" value="F:zinc ion binding"/>
    <property type="evidence" value="ECO:0007669"/>
    <property type="project" value="UniProtKB-KW"/>
</dbReference>
<dbReference type="InterPro" id="IPR003877">
    <property type="entry name" value="SPRY_dom"/>
</dbReference>
<dbReference type="SUPFAM" id="SSF49899">
    <property type="entry name" value="Concanavalin A-like lectins/glucanases"/>
    <property type="match status" value="1"/>
</dbReference>
<dbReference type="Gene3D" id="4.10.830.40">
    <property type="match status" value="1"/>
</dbReference>
<dbReference type="InterPro" id="IPR001870">
    <property type="entry name" value="B30.2/SPRY"/>
</dbReference>
<keyword evidence="2" id="KW-0863">Zinc-finger</keyword>
<name>A0A8J9YMI7_BRALA</name>
<feature type="domain" description="COS" evidence="6">
    <location>
        <begin position="194"/>
        <end position="251"/>
    </location>
</feature>
<evidence type="ECO:0000259" key="5">
    <source>
        <dbReference type="PROSITE" id="PS50853"/>
    </source>
</evidence>
<dbReference type="InterPro" id="IPR036116">
    <property type="entry name" value="FN3_sf"/>
</dbReference>
<dbReference type="InterPro" id="IPR043136">
    <property type="entry name" value="B30.2/SPRY_sf"/>
</dbReference>
<dbReference type="PANTHER" id="PTHR24099">
    <property type="entry name" value="E3 UBIQUITIN-PROTEIN LIGASE TRIM36-RELATED"/>
    <property type="match status" value="1"/>
</dbReference>